<feature type="domain" description="ABC transporter" evidence="6">
    <location>
        <begin position="18"/>
        <end position="257"/>
    </location>
</feature>
<keyword evidence="4" id="KW-0547">Nucleotide-binding</keyword>
<organism evidence="7 8">
    <name type="scientific">Rhodalgimonas zhirmunskyi</name>
    <dbReference type="NCBI Taxonomy" id="2964767"/>
    <lineage>
        <taxon>Bacteria</taxon>
        <taxon>Pseudomonadati</taxon>
        <taxon>Pseudomonadota</taxon>
        <taxon>Alphaproteobacteria</taxon>
        <taxon>Rhodobacterales</taxon>
        <taxon>Roseobacteraceae</taxon>
        <taxon>Rhodalgimonas</taxon>
    </lineage>
</organism>
<keyword evidence="5 7" id="KW-0067">ATP-binding</keyword>
<dbReference type="GO" id="GO:0005524">
    <property type="term" value="F:ATP binding"/>
    <property type="evidence" value="ECO:0007669"/>
    <property type="project" value="UniProtKB-KW"/>
</dbReference>
<dbReference type="EMBL" id="JANFFA010000001">
    <property type="protein sequence ID" value="MDQ2092493.1"/>
    <property type="molecule type" value="Genomic_DNA"/>
</dbReference>
<protein>
    <submittedName>
        <fullName evidence="7">ABC transporter ATP-binding protein</fullName>
    </submittedName>
</protein>
<evidence type="ECO:0000256" key="2">
    <source>
        <dbReference type="ARBA" id="ARBA00005417"/>
    </source>
</evidence>
<dbReference type="GO" id="GO:0005886">
    <property type="term" value="C:plasma membrane"/>
    <property type="evidence" value="ECO:0007669"/>
    <property type="project" value="UniProtKB-SubCell"/>
</dbReference>
<dbReference type="PROSITE" id="PS00211">
    <property type="entry name" value="ABC_TRANSPORTER_1"/>
    <property type="match status" value="1"/>
</dbReference>
<dbReference type="InterPro" id="IPR050319">
    <property type="entry name" value="ABC_transp_ATP-bind"/>
</dbReference>
<evidence type="ECO:0000313" key="8">
    <source>
        <dbReference type="Proteomes" id="UP001227162"/>
    </source>
</evidence>
<dbReference type="SMART" id="SM00382">
    <property type="entry name" value="AAA"/>
    <property type="match status" value="1"/>
</dbReference>
<dbReference type="SUPFAM" id="SSF52540">
    <property type="entry name" value="P-loop containing nucleoside triphosphate hydrolases"/>
    <property type="match status" value="1"/>
</dbReference>
<comment type="similarity">
    <text evidence="2">Belongs to the ABC transporter superfamily.</text>
</comment>
<comment type="subcellular location">
    <subcellularLocation>
        <location evidence="1">Cell inner membrane</location>
        <topology evidence="1">Peripheral membrane protein</topology>
    </subcellularLocation>
</comment>
<dbReference type="InterPro" id="IPR027417">
    <property type="entry name" value="P-loop_NTPase"/>
</dbReference>
<dbReference type="PROSITE" id="PS50893">
    <property type="entry name" value="ABC_TRANSPORTER_2"/>
    <property type="match status" value="1"/>
</dbReference>
<evidence type="ECO:0000256" key="1">
    <source>
        <dbReference type="ARBA" id="ARBA00004417"/>
    </source>
</evidence>
<keyword evidence="8" id="KW-1185">Reference proteome</keyword>
<dbReference type="Pfam" id="PF00005">
    <property type="entry name" value="ABC_tran"/>
    <property type="match status" value="1"/>
</dbReference>
<evidence type="ECO:0000256" key="3">
    <source>
        <dbReference type="ARBA" id="ARBA00022448"/>
    </source>
</evidence>
<name>A0AAJ1U740_9RHOB</name>
<dbReference type="InterPro" id="IPR003593">
    <property type="entry name" value="AAA+_ATPase"/>
</dbReference>
<evidence type="ECO:0000256" key="5">
    <source>
        <dbReference type="ARBA" id="ARBA00022840"/>
    </source>
</evidence>
<dbReference type="Pfam" id="PF08352">
    <property type="entry name" value="oligo_HPY"/>
    <property type="match status" value="1"/>
</dbReference>
<accession>A0AAJ1U740</accession>
<reference evidence="7" key="2">
    <citation type="submission" date="2023-04" db="EMBL/GenBank/DDBJ databases">
        <title>'Rhodoalgimonas zhirmunskyi' gen. nov., isolated from a red alga.</title>
        <authorList>
            <person name="Nedashkovskaya O.I."/>
            <person name="Otstavnykh N.Y."/>
            <person name="Bystritskaya E.P."/>
            <person name="Balabanova L.A."/>
            <person name="Isaeva M.P."/>
        </authorList>
    </citation>
    <scope>NUCLEOTIDE SEQUENCE</scope>
    <source>
        <strain evidence="7">10Alg 79</strain>
    </source>
</reference>
<keyword evidence="3" id="KW-0813">Transport</keyword>
<evidence type="ECO:0000256" key="4">
    <source>
        <dbReference type="ARBA" id="ARBA00022741"/>
    </source>
</evidence>
<dbReference type="InterPro" id="IPR013563">
    <property type="entry name" value="Oligopep_ABC_C"/>
</dbReference>
<gene>
    <name evidence="7" type="ORF">NOI20_00040</name>
</gene>
<proteinExistence type="inferred from homology"/>
<reference evidence="7" key="1">
    <citation type="submission" date="2022-07" db="EMBL/GenBank/DDBJ databases">
        <authorList>
            <person name="Otstavnykh N."/>
            <person name="Isaeva M."/>
            <person name="Bystritskaya E."/>
        </authorList>
    </citation>
    <scope>NUCLEOTIDE SEQUENCE</scope>
    <source>
        <strain evidence="7">10Alg 79</strain>
    </source>
</reference>
<dbReference type="AlphaFoldDB" id="A0AAJ1U740"/>
<dbReference type="InterPro" id="IPR017871">
    <property type="entry name" value="ABC_transporter-like_CS"/>
</dbReference>
<dbReference type="GO" id="GO:0016887">
    <property type="term" value="F:ATP hydrolysis activity"/>
    <property type="evidence" value="ECO:0007669"/>
    <property type="project" value="InterPro"/>
</dbReference>
<evidence type="ECO:0000313" key="7">
    <source>
        <dbReference type="EMBL" id="MDQ2092493.1"/>
    </source>
</evidence>
<comment type="caution">
    <text evidence="7">The sequence shown here is derived from an EMBL/GenBank/DDBJ whole genome shotgun (WGS) entry which is preliminary data.</text>
</comment>
<sequence length="325" mass="36035">MTSQPLLSLRGLSAYFPIKSGLMQKTTGWIKAVDDITFDVKPGETLGLVGESGCGKTTLSRTILGLRAVQSGSIRFDGEDLTGMSLRDLVSKRRDMQLIFQDPNASLDPKRRVGATVRAGLDIHRIGTVRERDERVAEMFARVGLDPSLRNRFPHEFSGGQRQRIGIARALIMKPRFVICDEPVSALDVSVQSQVLNLLKDLQEELNLTYLFVAHNLAVVEHMVDRVAVMYLGRIVELADRDELFDRPQHPYTKALIDAIPAATPANRRHRALLKGDIPSPANLPPGCPFQARCPSVMSKCKEKMPPDFVTGGNHRVACWLAEDT</sequence>
<dbReference type="PANTHER" id="PTHR43776:SF7">
    <property type="entry name" value="D,D-DIPEPTIDE TRANSPORT ATP-BINDING PROTEIN DDPF-RELATED"/>
    <property type="match status" value="1"/>
</dbReference>
<dbReference type="GO" id="GO:0015833">
    <property type="term" value="P:peptide transport"/>
    <property type="evidence" value="ECO:0007669"/>
    <property type="project" value="InterPro"/>
</dbReference>
<dbReference type="PANTHER" id="PTHR43776">
    <property type="entry name" value="TRANSPORT ATP-BINDING PROTEIN"/>
    <property type="match status" value="1"/>
</dbReference>
<dbReference type="InterPro" id="IPR003439">
    <property type="entry name" value="ABC_transporter-like_ATP-bd"/>
</dbReference>
<dbReference type="GO" id="GO:0055085">
    <property type="term" value="P:transmembrane transport"/>
    <property type="evidence" value="ECO:0007669"/>
    <property type="project" value="UniProtKB-ARBA"/>
</dbReference>
<dbReference type="CDD" id="cd03257">
    <property type="entry name" value="ABC_NikE_OppD_transporters"/>
    <property type="match status" value="1"/>
</dbReference>
<dbReference type="NCBIfam" id="TIGR01727">
    <property type="entry name" value="oligo_HPY"/>
    <property type="match status" value="1"/>
</dbReference>
<evidence type="ECO:0000259" key="6">
    <source>
        <dbReference type="PROSITE" id="PS50893"/>
    </source>
</evidence>
<dbReference type="Proteomes" id="UP001227162">
    <property type="component" value="Unassembled WGS sequence"/>
</dbReference>
<dbReference type="Gene3D" id="3.40.50.300">
    <property type="entry name" value="P-loop containing nucleotide triphosphate hydrolases"/>
    <property type="match status" value="1"/>
</dbReference>
<dbReference type="FunFam" id="3.40.50.300:FF:000016">
    <property type="entry name" value="Oligopeptide ABC transporter ATP-binding component"/>
    <property type="match status" value="1"/>
</dbReference>